<evidence type="ECO:0000313" key="2">
    <source>
        <dbReference type="Proteomes" id="UP000033187"/>
    </source>
</evidence>
<dbReference type="Proteomes" id="UP000033187">
    <property type="component" value="Chromosome 1"/>
</dbReference>
<organism evidence="1 2">
    <name type="scientific">Candidatus Filomicrobium marinum</name>
    <dbReference type="NCBI Taxonomy" id="1608628"/>
    <lineage>
        <taxon>Bacteria</taxon>
        <taxon>Pseudomonadati</taxon>
        <taxon>Pseudomonadota</taxon>
        <taxon>Alphaproteobacteria</taxon>
        <taxon>Hyphomicrobiales</taxon>
        <taxon>Hyphomicrobiaceae</taxon>
        <taxon>Filomicrobium</taxon>
    </lineage>
</organism>
<accession>A0A0D6JF43</accession>
<dbReference type="RefSeq" id="WP_046478099.1">
    <property type="nucleotide sequence ID" value="NZ_LN829118.1"/>
</dbReference>
<dbReference type="KEGG" id="fil:BN1229_v1_2028"/>
<evidence type="ECO:0000313" key="1">
    <source>
        <dbReference type="EMBL" id="CPR19151.1"/>
    </source>
</evidence>
<keyword evidence="1" id="KW-0808">Transferase</keyword>
<protein>
    <submittedName>
        <fullName evidence="1">Putative Glycosyltransferase</fullName>
    </submittedName>
</protein>
<sequence length="133" mass="14340">MSEKRPKPANSKARRILSVPLTPEQMADIARRAGRAPLSAFARAQLFPANDNQPAPSVRTRGAAPVRDDAAIAEVLAKLGKTDLGGSLREMARLARLGALPLTSETEAEIQRACRDVRDIKTLLMTALGIRES</sequence>
<dbReference type="AlphaFoldDB" id="A0A0D6JF43"/>
<proteinExistence type="predicted"/>
<dbReference type="GO" id="GO:0016740">
    <property type="term" value="F:transferase activity"/>
    <property type="evidence" value="ECO:0007669"/>
    <property type="project" value="UniProtKB-KW"/>
</dbReference>
<gene>
    <name evidence="1" type="ORF">YBN1229_v1_2031</name>
</gene>
<reference evidence="2" key="1">
    <citation type="submission" date="2015-02" db="EMBL/GenBank/DDBJ databases">
        <authorList>
            <person name="Chooi Y.-H."/>
        </authorList>
    </citation>
    <scope>NUCLEOTIDE SEQUENCE [LARGE SCALE GENOMIC DNA]</scope>
    <source>
        <strain evidence="2">strain Y</strain>
    </source>
</reference>
<dbReference type="OrthoDB" id="8548224at2"/>
<dbReference type="EMBL" id="LN829119">
    <property type="protein sequence ID" value="CPR19151.1"/>
    <property type="molecule type" value="Genomic_DNA"/>
</dbReference>
<name>A0A0D6JF43_9HYPH</name>
<keyword evidence="2" id="KW-1185">Reference proteome</keyword>
<dbReference type="KEGG" id="fiy:BN1229_v1_2031"/>